<dbReference type="SUPFAM" id="SSF56731">
    <property type="entry name" value="DNA primase core"/>
    <property type="match status" value="1"/>
</dbReference>
<gene>
    <name evidence="1" type="ORF">ERS672216_01329</name>
</gene>
<keyword evidence="2" id="KW-1185">Reference proteome</keyword>
<dbReference type="Pfam" id="PF13155">
    <property type="entry name" value="Toprim_2"/>
    <property type="match status" value="1"/>
</dbReference>
<evidence type="ECO:0000313" key="1">
    <source>
        <dbReference type="EMBL" id="CZE48269.1"/>
    </source>
</evidence>
<reference evidence="1 2" key="1">
    <citation type="submission" date="2016-02" db="EMBL/GenBank/DDBJ databases">
        <authorList>
            <consortium name="Pathogen Informatics"/>
        </authorList>
    </citation>
    <scope>NUCLEOTIDE SEQUENCE [LARGE SCALE GENOMIC DNA]</scope>
    <source>
        <strain evidence="1 2">RC20</strain>
    </source>
</reference>
<organism evidence="1 2">
    <name type="scientific">Campylobacter geochelonis</name>
    <dbReference type="NCBI Taxonomy" id="1780362"/>
    <lineage>
        <taxon>Bacteria</taxon>
        <taxon>Pseudomonadati</taxon>
        <taxon>Campylobacterota</taxon>
        <taxon>Epsilonproteobacteria</taxon>
        <taxon>Campylobacterales</taxon>
        <taxon>Campylobacteraceae</taxon>
        <taxon>Campylobacter</taxon>
    </lineage>
</organism>
<dbReference type="EMBL" id="FIZP01000006">
    <property type="protein sequence ID" value="CZE48269.1"/>
    <property type="molecule type" value="Genomic_DNA"/>
</dbReference>
<protein>
    <recommendedName>
        <fullName evidence="3">DUF3991 domain-containing protein</fullName>
    </recommendedName>
</protein>
<evidence type="ECO:0000313" key="2">
    <source>
        <dbReference type="Proteomes" id="UP000069632"/>
    </source>
</evidence>
<dbReference type="Gene3D" id="3.40.1360.10">
    <property type="match status" value="1"/>
</dbReference>
<sequence length="328" mass="37357">MTLSEIKKVNLCSIISHFGGEIDEKTINFASQKVKFNNEWLIVKINEKTGDWTYFDCRNPQNNGTIIDFIKKNIADLNIPQICRLISEIMGENYIELPIKSTFKIKNNLENEIRHDNTNPVVASKMSVKKCLATADIERLSGWRGLNLSTIAEFESEIKTEFIKPSPLSPVIKNFCFPHRKFSIENGNLQREICGYEVRNTDFKGFQGEKGLWGKGVDVGKSVDCYIFESVFDAMSFHQIYGENGFYISLGGGFGVKQIDYLCLILERQQSQNLVCCFDSDEAGNKMSDTLKMALQERLPHLNFSRNVPKNAKDFNELLQKSSQNLSI</sequence>
<dbReference type="RefSeq" id="WP_075540332.1">
    <property type="nucleotide sequence ID" value="NZ_FIZP01000006.1"/>
</dbReference>
<dbReference type="AlphaFoldDB" id="A0A128EH47"/>
<dbReference type="Proteomes" id="UP000069632">
    <property type="component" value="Unassembled WGS sequence"/>
</dbReference>
<proteinExistence type="predicted"/>
<dbReference type="OrthoDB" id="5757175at2"/>
<evidence type="ECO:0008006" key="3">
    <source>
        <dbReference type="Google" id="ProtNLM"/>
    </source>
</evidence>
<dbReference type="CDD" id="cd01029">
    <property type="entry name" value="TOPRIM_primases"/>
    <property type="match status" value="1"/>
</dbReference>
<accession>A0A128EH47</accession>
<name>A0A128EH47_9BACT</name>
<dbReference type="InterPro" id="IPR034154">
    <property type="entry name" value="TOPRIM_DnaG/twinkle"/>
</dbReference>